<dbReference type="InterPro" id="IPR036291">
    <property type="entry name" value="NAD(P)-bd_dom_sf"/>
</dbReference>
<evidence type="ECO:0000313" key="5">
    <source>
        <dbReference type="Proteomes" id="UP000799757"/>
    </source>
</evidence>
<dbReference type="Pfam" id="PF00106">
    <property type="entry name" value="adh_short"/>
    <property type="match status" value="1"/>
</dbReference>
<dbReference type="GO" id="GO:0016491">
    <property type="term" value="F:oxidoreductase activity"/>
    <property type="evidence" value="ECO:0007669"/>
    <property type="project" value="UniProtKB-KW"/>
</dbReference>
<dbReference type="Proteomes" id="UP000799757">
    <property type="component" value="Unassembled WGS sequence"/>
</dbReference>
<evidence type="ECO:0000256" key="2">
    <source>
        <dbReference type="ARBA" id="ARBA00022857"/>
    </source>
</evidence>
<dbReference type="Gene3D" id="3.40.50.720">
    <property type="entry name" value="NAD(P)-binding Rossmann-like Domain"/>
    <property type="match status" value="1"/>
</dbReference>
<evidence type="ECO:0000313" key="4">
    <source>
        <dbReference type="EMBL" id="KAF2794235.1"/>
    </source>
</evidence>
<keyword evidence="3" id="KW-0560">Oxidoreductase</keyword>
<evidence type="ECO:0000256" key="1">
    <source>
        <dbReference type="ARBA" id="ARBA00006484"/>
    </source>
</evidence>
<dbReference type="PANTHER" id="PTHR24320:SF236">
    <property type="entry name" value="SHORT-CHAIN DEHYDROGENASE-RELATED"/>
    <property type="match status" value="1"/>
</dbReference>
<proteinExistence type="inferred from homology"/>
<sequence length="331" mass="35734">MGLFWSQLLPPRPTFTEANIPSLDGRVFIVTGGNAGIGLELVKMLYAKGGCTIYIASRSPTRISAAIEDIRSTVSTPEASPAQLKSLVVDFGDLTTIAKAASEFLARESRLDVLWNNAGIAQAPPGSTTVQGYEAHMGVNCLGPHLFTQTLLPVLLKTAKTAPSSSVRVIYTSAQIVDAFGPPGGVLLAEQEPGKHSIDKNWTYSASKAGNWFLASELDKRTRKDGLVSVVQNPGNLKTKAWDPVSPFAKFLMSPFLYDARMGAYTELWAGLSEDVTTQDGGKFGIPWGGRWHPNPRKDILESLKSKEKGGTGGAAEFWDWCEKQTKPFAS</sequence>
<accession>A0A6A6XEA0</accession>
<evidence type="ECO:0000256" key="3">
    <source>
        <dbReference type="ARBA" id="ARBA00023002"/>
    </source>
</evidence>
<dbReference type="PRINTS" id="PR00081">
    <property type="entry name" value="GDHRDH"/>
</dbReference>
<keyword evidence="2" id="KW-0521">NADP</keyword>
<dbReference type="SUPFAM" id="SSF51735">
    <property type="entry name" value="NAD(P)-binding Rossmann-fold domains"/>
    <property type="match status" value="1"/>
</dbReference>
<organism evidence="4 5">
    <name type="scientific">Melanomma pulvis-pyrius CBS 109.77</name>
    <dbReference type="NCBI Taxonomy" id="1314802"/>
    <lineage>
        <taxon>Eukaryota</taxon>
        <taxon>Fungi</taxon>
        <taxon>Dikarya</taxon>
        <taxon>Ascomycota</taxon>
        <taxon>Pezizomycotina</taxon>
        <taxon>Dothideomycetes</taxon>
        <taxon>Pleosporomycetidae</taxon>
        <taxon>Pleosporales</taxon>
        <taxon>Melanommataceae</taxon>
        <taxon>Melanomma</taxon>
    </lineage>
</organism>
<dbReference type="EMBL" id="MU001898">
    <property type="protein sequence ID" value="KAF2794235.1"/>
    <property type="molecule type" value="Genomic_DNA"/>
</dbReference>
<reference evidence="4" key="1">
    <citation type="journal article" date="2020" name="Stud. Mycol.">
        <title>101 Dothideomycetes genomes: a test case for predicting lifestyles and emergence of pathogens.</title>
        <authorList>
            <person name="Haridas S."/>
            <person name="Albert R."/>
            <person name="Binder M."/>
            <person name="Bloem J."/>
            <person name="Labutti K."/>
            <person name="Salamov A."/>
            <person name="Andreopoulos B."/>
            <person name="Baker S."/>
            <person name="Barry K."/>
            <person name="Bills G."/>
            <person name="Bluhm B."/>
            <person name="Cannon C."/>
            <person name="Castanera R."/>
            <person name="Culley D."/>
            <person name="Daum C."/>
            <person name="Ezra D."/>
            <person name="Gonzalez J."/>
            <person name="Henrissat B."/>
            <person name="Kuo A."/>
            <person name="Liang C."/>
            <person name="Lipzen A."/>
            <person name="Lutzoni F."/>
            <person name="Magnuson J."/>
            <person name="Mondo S."/>
            <person name="Nolan M."/>
            <person name="Ohm R."/>
            <person name="Pangilinan J."/>
            <person name="Park H.-J."/>
            <person name="Ramirez L."/>
            <person name="Alfaro M."/>
            <person name="Sun H."/>
            <person name="Tritt A."/>
            <person name="Yoshinaga Y."/>
            <person name="Zwiers L.-H."/>
            <person name="Turgeon B."/>
            <person name="Goodwin S."/>
            <person name="Spatafora J."/>
            <person name="Crous P."/>
            <person name="Grigoriev I."/>
        </authorList>
    </citation>
    <scope>NUCLEOTIDE SEQUENCE</scope>
    <source>
        <strain evidence="4">CBS 109.77</strain>
    </source>
</reference>
<comment type="similarity">
    <text evidence="1">Belongs to the short-chain dehydrogenases/reductases (SDR) family.</text>
</comment>
<dbReference type="InterPro" id="IPR002347">
    <property type="entry name" value="SDR_fam"/>
</dbReference>
<name>A0A6A6XEA0_9PLEO</name>
<gene>
    <name evidence="4" type="ORF">K505DRAFT_304383</name>
</gene>
<dbReference type="AlphaFoldDB" id="A0A6A6XEA0"/>
<dbReference type="PANTHER" id="PTHR24320">
    <property type="entry name" value="RETINOL DEHYDROGENASE"/>
    <property type="match status" value="1"/>
</dbReference>
<keyword evidence="5" id="KW-1185">Reference proteome</keyword>
<dbReference type="OrthoDB" id="191139at2759"/>
<protein>
    <submittedName>
        <fullName evidence="4">NAD(P)-binding protein</fullName>
    </submittedName>
</protein>